<dbReference type="EC" id="2.1.1.-" evidence="6"/>
<dbReference type="Proteomes" id="UP000057938">
    <property type="component" value="Chromosome"/>
</dbReference>
<keyword evidence="7" id="KW-0687">Ribonucleoprotein</keyword>
<dbReference type="SUPFAM" id="SSF53335">
    <property type="entry name" value="S-adenosyl-L-methionine-dependent methyltransferases"/>
    <property type="match status" value="1"/>
</dbReference>
<dbReference type="AlphaFoldDB" id="A0A0M3TA93"/>
<evidence type="ECO:0000256" key="5">
    <source>
        <dbReference type="ARBA" id="ARBA00022691"/>
    </source>
</evidence>
<dbReference type="InterPro" id="IPR004498">
    <property type="entry name" value="Ribosomal_PrmA_MeTrfase"/>
</dbReference>
<reference evidence="7 8" key="1">
    <citation type="submission" date="2015-09" db="EMBL/GenBank/DDBJ databases">
        <title>Complete genome sequence of a benzo[a]pyrene-degrading bacterium Altererythrobacter epoxidivorans CGMCC 1.7731T.</title>
        <authorList>
            <person name="Li Z."/>
            <person name="Cheng H."/>
            <person name="Huo Y."/>
            <person name="Xu X."/>
        </authorList>
    </citation>
    <scope>NUCLEOTIDE SEQUENCE [LARGE SCALE GENOMIC DNA]</scope>
    <source>
        <strain evidence="7 8">CGMCC 1.7731</strain>
    </source>
</reference>
<keyword evidence="4 6" id="KW-0808">Transferase</keyword>
<dbReference type="PANTHER" id="PTHR43648:SF1">
    <property type="entry name" value="ELECTRON TRANSFER FLAVOPROTEIN BETA SUBUNIT LYSINE METHYLTRANSFERASE"/>
    <property type="match status" value="1"/>
</dbReference>
<gene>
    <name evidence="6" type="primary">prmA</name>
    <name evidence="7" type="ORF">AMC99_01358</name>
</gene>
<keyword evidence="3 6" id="KW-0489">Methyltransferase</keyword>
<feature type="binding site" evidence="6">
    <location>
        <position position="160"/>
    </location>
    <ligand>
        <name>S-adenosyl-L-methionine</name>
        <dbReference type="ChEBI" id="CHEBI:59789"/>
    </ligand>
</feature>
<dbReference type="PATRIC" id="fig|361183.4.peg.1328"/>
<comment type="function">
    <text evidence="6">Methylates ribosomal protein L11.</text>
</comment>
<dbReference type="CDD" id="cd02440">
    <property type="entry name" value="AdoMet_MTases"/>
    <property type="match status" value="1"/>
</dbReference>
<name>A0A0M3TA93_9SPHN</name>
<dbReference type="PANTHER" id="PTHR43648">
    <property type="entry name" value="ELECTRON TRANSFER FLAVOPROTEIN BETA SUBUNIT LYSINE METHYLTRANSFERASE"/>
    <property type="match status" value="1"/>
</dbReference>
<organism evidence="7 8">
    <name type="scientific">Altererythrobacter epoxidivorans</name>
    <dbReference type="NCBI Taxonomy" id="361183"/>
    <lineage>
        <taxon>Bacteria</taxon>
        <taxon>Pseudomonadati</taxon>
        <taxon>Pseudomonadota</taxon>
        <taxon>Alphaproteobacteria</taxon>
        <taxon>Sphingomonadales</taxon>
        <taxon>Erythrobacteraceae</taxon>
        <taxon>Altererythrobacter</taxon>
    </lineage>
</organism>
<comment type="catalytic activity">
    <reaction evidence="6">
        <text>L-lysyl-[protein] + 3 S-adenosyl-L-methionine = N(6),N(6),N(6)-trimethyl-L-lysyl-[protein] + 3 S-adenosyl-L-homocysteine + 3 H(+)</text>
        <dbReference type="Rhea" id="RHEA:54192"/>
        <dbReference type="Rhea" id="RHEA-COMP:9752"/>
        <dbReference type="Rhea" id="RHEA-COMP:13826"/>
        <dbReference type="ChEBI" id="CHEBI:15378"/>
        <dbReference type="ChEBI" id="CHEBI:29969"/>
        <dbReference type="ChEBI" id="CHEBI:57856"/>
        <dbReference type="ChEBI" id="CHEBI:59789"/>
        <dbReference type="ChEBI" id="CHEBI:61961"/>
    </reaction>
</comment>
<keyword evidence="7" id="KW-0689">Ribosomal protein</keyword>
<dbReference type="GO" id="GO:0016279">
    <property type="term" value="F:protein-lysine N-methyltransferase activity"/>
    <property type="evidence" value="ECO:0007669"/>
    <property type="project" value="RHEA"/>
</dbReference>
<evidence type="ECO:0000256" key="4">
    <source>
        <dbReference type="ARBA" id="ARBA00022679"/>
    </source>
</evidence>
<accession>A0A0M3TA93</accession>
<dbReference type="KEGG" id="aep:AMC99_01358"/>
<dbReference type="GO" id="GO:0005840">
    <property type="term" value="C:ribosome"/>
    <property type="evidence" value="ECO:0007669"/>
    <property type="project" value="UniProtKB-KW"/>
</dbReference>
<proteinExistence type="inferred from homology"/>
<dbReference type="RefSeq" id="WP_061924439.1">
    <property type="nucleotide sequence ID" value="NZ_CP012669.1"/>
</dbReference>
<evidence type="ECO:0000256" key="1">
    <source>
        <dbReference type="ARBA" id="ARBA00009741"/>
    </source>
</evidence>
<dbReference type="OrthoDB" id="9785995at2"/>
<protein>
    <recommendedName>
        <fullName evidence="6">Ribosomal protein L11 methyltransferase</fullName>
        <shortName evidence="6">L11 Mtase</shortName>
        <ecNumber evidence="6">2.1.1.-</ecNumber>
    </recommendedName>
</protein>
<dbReference type="InterPro" id="IPR050078">
    <property type="entry name" value="Ribosomal_L11_MeTrfase_PrmA"/>
</dbReference>
<evidence type="ECO:0000256" key="2">
    <source>
        <dbReference type="ARBA" id="ARBA00022490"/>
    </source>
</evidence>
<feature type="binding site" evidence="6">
    <location>
        <position position="183"/>
    </location>
    <ligand>
        <name>S-adenosyl-L-methionine</name>
        <dbReference type="ChEBI" id="CHEBI:59789"/>
    </ligand>
</feature>
<dbReference type="STRING" id="361183.AMC99_01358"/>
<dbReference type="EMBL" id="CP012669">
    <property type="protein sequence ID" value="ALE16652.1"/>
    <property type="molecule type" value="Genomic_DNA"/>
</dbReference>
<sequence>MTSWKLTAFGPKLLIRDALVAQEDVIDWDPEIVLAGFEIADDKPEDWRLDAYLPRRPNAADKAAIRSLFEGEVPEFTVEKLPEADWVTQSQEGIEPIRAGRFNVHTPEFEPDPSPGIVNFAIPASQAFGTGQHQTTAGCLAMLDAMKASGFVARNIADIGTGTGLLAFAALNLWPFATATASDIDPVCTGVIEHNCELNGVRMGASAGELTMVIADGMADPLLQARGPYDLLIANILAGPLVELASNFAEATAPGGSVLLSGLLETQEPRVRRAYRVQGFRLAARLVNGDWSVLWLRKRRMR</sequence>
<keyword evidence="5 6" id="KW-0949">S-adenosyl-L-methionine</keyword>
<evidence type="ECO:0000256" key="3">
    <source>
        <dbReference type="ARBA" id="ARBA00022603"/>
    </source>
</evidence>
<dbReference type="GO" id="GO:0032259">
    <property type="term" value="P:methylation"/>
    <property type="evidence" value="ECO:0007669"/>
    <property type="project" value="UniProtKB-KW"/>
</dbReference>
<evidence type="ECO:0000313" key="8">
    <source>
        <dbReference type="Proteomes" id="UP000057938"/>
    </source>
</evidence>
<feature type="binding site" evidence="6">
    <location>
        <position position="136"/>
    </location>
    <ligand>
        <name>S-adenosyl-L-methionine</name>
        <dbReference type="ChEBI" id="CHEBI:59789"/>
    </ligand>
</feature>
<feature type="binding site" evidence="6">
    <location>
        <position position="235"/>
    </location>
    <ligand>
        <name>S-adenosyl-L-methionine</name>
        <dbReference type="ChEBI" id="CHEBI:59789"/>
    </ligand>
</feature>
<dbReference type="GO" id="GO:0005737">
    <property type="term" value="C:cytoplasm"/>
    <property type="evidence" value="ECO:0007669"/>
    <property type="project" value="UniProtKB-SubCell"/>
</dbReference>
<evidence type="ECO:0000313" key="7">
    <source>
        <dbReference type="EMBL" id="ALE16652.1"/>
    </source>
</evidence>
<keyword evidence="2 6" id="KW-0963">Cytoplasm</keyword>
<dbReference type="InterPro" id="IPR029063">
    <property type="entry name" value="SAM-dependent_MTases_sf"/>
</dbReference>
<comment type="similarity">
    <text evidence="1 6">Belongs to the methyltransferase superfamily. PrmA family.</text>
</comment>
<keyword evidence="8" id="KW-1185">Reference proteome</keyword>
<evidence type="ECO:0000256" key="6">
    <source>
        <dbReference type="HAMAP-Rule" id="MF_00735"/>
    </source>
</evidence>
<comment type="subcellular location">
    <subcellularLocation>
        <location evidence="6">Cytoplasm</location>
    </subcellularLocation>
</comment>
<dbReference type="HAMAP" id="MF_00735">
    <property type="entry name" value="Methyltr_PrmA"/>
    <property type="match status" value="1"/>
</dbReference>
<dbReference type="Gene3D" id="3.40.50.150">
    <property type="entry name" value="Vaccinia Virus protein VP39"/>
    <property type="match status" value="1"/>
</dbReference>
<dbReference type="Pfam" id="PF06325">
    <property type="entry name" value="PrmA"/>
    <property type="match status" value="1"/>
</dbReference>